<feature type="region of interest" description="Disordered" evidence="1">
    <location>
        <begin position="1424"/>
        <end position="1529"/>
    </location>
</feature>
<dbReference type="Proteomes" id="UP001201812">
    <property type="component" value="Unassembled WGS sequence"/>
</dbReference>
<dbReference type="PANTHER" id="PTHR21696">
    <property type="entry name" value="PROTEIN UNC-79 HOMOLOG"/>
    <property type="match status" value="1"/>
</dbReference>
<evidence type="ECO:0000256" key="1">
    <source>
        <dbReference type="SAM" id="MobiDB-lite"/>
    </source>
</evidence>
<evidence type="ECO:0000313" key="2">
    <source>
        <dbReference type="EMBL" id="KAI1729072.1"/>
    </source>
</evidence>
<dbReference type="SUPFAM" id="SSF48371">
    <property type="entry name" value="ARM repeat"/>
    <property type="match status" value="1"/>
</dbReference>
<feature type="region of interest" description="Disordered" evidence="1">
    <location>
        <begin position="768"/>
        <end position="795"/>
    </location>
</feature>
<name>A0AAD4NF73_9BILA</name>
<accession>A0AAD4NF73</accession>
<dbReference type="InterPro" id="IPR016024">
    <property type="entry name" value="ARM-type_fold"/>
</dbReference>
<organism evidence="2 3">
    <name type="scientific">Ditylenchus destructor</name>
    <dbReference type="NCBI Taxonomy" id="166010"/>
    <lineage>
        <taxon>Eukaryota</taxon>
        <taxon>Metazoa</taxon>
        <taxon>Ecdysozoa</taxon>
        <taxon>Nematoda</taxon>
        <taxon>Chromadorea</taxon>
        <taxon>Rhabditida</taxon>
        <taxon>Tylenchina</taxon>
        <taxon>Tylenchomorpha</taxon>
        <taxon>Sphaerularioidea</taxon>
        <taxon>Anguinidae</taxon>
        <taxon>Anguininae</taxon>
        <taxon>Ditylenchus</taxon>
    </lineage>
</organism>
<evidence type="ECO:0000313" key="3">
    <source>
        <dbReference type="Proteomes" id="UP001201812"/>
    </source>
</evidence>
<protein>
    <submittedName>
        <fullName evidence="2">Cation-channel complex subunit UNC-79 domain-containing protein</fullName>
    </submittedName>
</protein>
<dbReference type="PANTHER" id="PTHR21696:SF2">
    <property type="entry name" value="PROTEIN UNC-79 HOMOLOG"/>
    <property type="match status" value="1"/>
</dbReference>
<comment type="caution">
    <text evidence="2">The sequence shown here is derived from an EMBL/GenBank/DDBJ whole genome shotgun (WGS) entry which is preliminary data.</text>
</comment>
<dbReference type="InterPro" id="IPR024855">
    <property type="entry name" value="UNC79"/>
</dbReference>
<keyword evidence="3" id="KW-1185">Reference proteome</keyword>
<sequence>MSKRPKNGACKLNMATRAATFSAKIRTLTDFHVRIACNQQLSNAEIVTTLRYFQQTLVGFLKEVPPENSNLFERFAIDTPRTSFFPNLNYSGLFYGIVNLLDAFPLLTSGQAVVAEAILDTLKALYFFLDRDCIDQMPYLIASQLGVFPNQLDKKIVHLLADCIIPYSLGEPASGGLSIPAVLMLIFQHSMDTTLHTLILESLMARRENIYHDLIAVIAKAWTPTPCQNTSCVDKDPSARKCYDPVACAKYGETAPPISLCQKCVSEGSIETDLPVLFICQPMAASTSTICQNKGCESANRVAVGTCFEEDCTRSHGYVPLRLCQECLTALHSNPIAESHIRHQRMLCAWGSPIERNMIEAVVKLLKETQLEGTESEGKRPKWLRQLEGGQVLGKDIDAMSDERRMLSRFGVWMMCALCPPTPDAPPHAIGYIMSMVFQWFSTTALLPNDSMGSTIEQLKSDFASDWVNMAISNHYETLVNILLPNLPEYAQVGGIWDRFCSKKEQLREGLSKLLSLMPYDVISFETWSRVMPHWLQTISQDVDEDDLMELKVLLCKIFEPDLCPLPFEHNKVYEFVAVRLNSGVYDDMLHSLDWLHLLSRINIRISLTMLLDMFLECLTRLRQTKICVLADESICSDDHLDGGVGPLALEVVMVDVIAQQINLSEIGPHEMSTLVQQHFFTVAALLLQYPPESEQPAQHQHSCQNPDTDQHADCQRCQQSAFLYQVLMHLTEQMCPKDEIRIDVDSANMNMSDWLAEVQLTDSLTTPSYLSNQTSPRNPSFQGLGGSPMLGDDDAFKMDEKRQPHSLTDTGIPKTASVHEVVSKDEFVGVLPSEEVETAMAQATTLTETDVGHETCQIITATTMLESQKNTPMQPKRSRTEFWDTSVGRFRFQLDQLPASLRYIYALLENIDRELDPDVQYFLLSVLKYLCLHCEALNNARREHRGFLIWIQENFFIPKLWTLLRSDYSQVGQLAVPLLIHAITLPCGEEVFWNTVNREFTNDSWEVRFKAVERVYVLAHMVIVAPVKANRLLQTCLSCAFSHLVVSAHDPNPAVAQRAILAIKSMPASSKQVMCICFEAQFDSCILDRPLIISRINLLTSLVPEDDAYILTWDFFIQRFETLALEAQLKSHVGDSTFVQDLLHTDPMSELYQRKVNKARQSLNEAERVRSIVKSLRDNSLKHQLTMNSKIDRVTGEEASSSFPLSSSLTPKSGMGNYSRLREFTDEESNLCLLLNRVVDMENTERHTVYLTMTLFVRFLCNKKCGAADEKASAKKQSVLFRYFNTLLGFSNSEKCFTIPPNRLRKAAVCTAFLTGLPEILDNNLMIGNQLLVHLPSPQKFASDQSAADYSLQLLDQPSRHSWLHTLILILYKYRCDTPQISNTIEKLILIVIATLECQCHVCEEKESASDYRQTEFSFYSASSDDESGVEETQVIEEEEDDAELKSKASLDRLQASSGTGPFQHTRPETLKVSGDSGTQQVKFTTASSDSALSSKAGPSRRPKKRNRKKQQQVQQFQQPHSRPEFIDTPQFPWHDTNIFVPGNSKSTGKQLIRVILHQLSSSGIALQLFDSKIPRNLNSFWATLSYSLSEFTELNPVSFMQCLLDDVMESWPQKPARILHNLAAYIVNIPNDSYLNNWAAAVGQFDTFFRRYHSQLVSASSNNNNGNGAPAQSDYPLKSTVTIMTALLRVQNFSTFKSCVSLVESYSKWLAEVLHYCRADLRDLMALCTACNRGLIRERDKQCVARAVVCELIQAIKFKCELAEKNYVTIVELILQDYGEEISEQIADVDQFNTGASEAVRPFMTEILEFIADLHILSKLKKQTNSDRIGGDLKAGLSEVIALEMSRPAVRDSRTVMRFIPWLYSPPSMTSAPPGAFAESVTNVRILSWILVGALHASQNCLPVPISCTSQMADYIHFVLTGFADQSKLWTIYCERVSTRSEDFYTKAMENILDFWSRVTPAILQLLSHSKVLADMVNLHFVNTMQALQQCNSAVLCQLYPMWQPVLTAYHAQIPSQLRIKLDACENQPLDTHMSQSISSWLKKVRYKISQIELQTSAASPFYNV</sequence>
<feature type="compositionally biased region" description="Basic residues" evidence="1">
    <location>
        <begin position="1500"/>
        <end position="1512"/>
    </location>
</feature>
<feature type="compositionally biased region" description="Polar residues" evidence="1">
    <location>
        <begin position="1477"/>
        <end position="1495"/>
    </location>
</feature>
<feature type="compositionally biased region" description="Polar residues" evidence="1">
    <location>
        <begin position="768"/>
        <end position="782"/>
    </location>
</feature>
<dbReference type="Pfam" id="PF14776">
    <property type="entry name" value="UNC-79"/>
    <property type="match status" value="1"/>
</dbReference>
<feature type="compositionally biased region" description="Acidic residues" evidence="1">
    <location>
        <begin position="1425"/>
        <end position="1444"/>
    </location>
</feature>
<reference evidence="2" key="1">
    <citation type="submission" date="2022-01" db="EMBL/GenBank/DDBJ databases">
        <title>Genome Sequence Resource for Two Populations of Ditylenchus destructor, the Migratory Endoparasitic Phytonematode.</title>
        <authorList>
            <person name="Zhang H."/>
            <person name="Lin R."/>
            <person name="Xie B."/>
        </authorList>
    </citation>
    <scope>NUCLEOTIDE SEQUENCE</scope>
    <source>
        <strain evidence="2">BazhouSP</strain>
    </source>
</reference>
<dbReference type="EMBL" id="JAKKPZ010000001">
    <property type="protein sequence ID" value="KAI1729072.1"/>
    <property type="molecule type" value="Genomic_DNA"/>
</dbReference>
<gene>
    <name evidence="2" type="ORF">DdX_01291</name>
</gene>
<proteinExistence type="predicted"/>